<keyword evidence="1" id="KW-0472">Membrane</keyword>
<dbReference type="AlphaFoldDB" id="A0A8S4R2R7"/>
<reference evidence="2" key="1">
    <citation type="submission" date="2022-03" db="EMBL/GenBank/DDBJ databases">
        <authorList>
            <person name="Lindestad O."/>
        </authorList>
    </citation>
    <scope>NUCLEOTIDE SEQUENCE</scope>
</reference>
<accession>A0A8S4R2R7</accession>
<comment type="caution">
    <text evidence="2">The sequence shown here is derived from an EMBL/GenBank/DDBJ whole genome shotgun (WGS) entry which is preliminary data.</text>
</comment>
<gene>
    <name evidence="2" type="primary">jg17626</name>
    <name evidence="2" type="ORF">PAEG_LOCUS8961</name>
</gene>
<evidence type="ECO:0000313" key="2">
    <source>
        <dbReference type="EMBL" id="CAH2229510.1"/>
    </source>
</evidence>
<name>A0A8S4R2R7_9NEOP</name>
<feature type="transmembrane region" description="Helical" evidence="1">
    <location>
        <begin position="33"/>
        <end position="53"/>
    </location>
</feature>
<feature type="transmembrane region" description="Helical" evidence="1">
    <location>
        <begin position="85"/>
        <end position="108"/>
    </location>
</feature>
<dbReference type="OrthoDB" id="6628993at2759"/>
<sequence length="416" mass="47481">MEDVYTIKVKTKPDTRNLYPSERRYSASTVSGLAWVHIALASTSFLLACLALVNPNAEESVLLEKNETSTDNSTEVLQETTNNTYILILAPSLITFFALAAGIASIFASIRWYIDRNITWLFVMSTLSTLISFVSFTMVIVWLISTEDDISDFYKDKIPFKDIIIIKHSDIIERNNSHFVIPRNSTEVKEDVSKLFTKRVLSINILIAAFLELLWSILSVKISYKGMRSNYKDDNERRGNCISVVTTIKGNNTKKRPINGKFNPKPDLIDHYPSRKIKKIFLAQNDNGFYLKNQNNKNKPNTETSSEFYKERMLNFLNRCAEGVSNAEMRTPSVQSEAVLNPIPEVASVDINIHENVKQETKESNRVTPVSWGDTPEHTVYNQNTINFDKIFSFRKKPEVETEKVEETSENAQCTQ</sequence>
<evidence type="ECO:0000256" key="1">
    <source>
        <dbReference type="SAM" id="Phobius"/>
    </source>
</evidence>
<feature type="transmembrane region" description="Helical" evidence="1">
    <location>
        <begin position="200"/>
        <end position="218"/>
    </location>
</feature>
<evidence type="ECO:0000313" key="3">
    <source>
        <dbReference type="Proteomes" id="UP000838756"/>
    </source>
</evidence>
<keyword evidence="1" id="KW-1133">Transmembrane helix</keyword>
<organism evidence="2 3">
    <name type="scientific">Pararge aegeria aegeria</name>
    <dbReference type="NCBI Taxonomy" id="348720"/>
    <lineage>
        <taxon>Eukaryota</taxon>
        <taxon>Metazoa</taxon>
        <taxon>Ecdysozoa</taxon>
        <taxon>Arthropoda</taxon>
        <taxon>Hexapoda</taxon>
        <taxon>Insecta</taxon>
        <taxon>Pterygota</taxon>
        <taxon>Neoptera</taxon>
        <taxon>Endopterygota</taxon>
        <taxon>Lepidoptera</taxon>
        <taxon>Glossata</taxon>
        <taxon>Ditrysia</taxon>
        <taxon>Papilionoidea</taxon>
        <taxon>Nymphalidae</taxon>
        <taxon>Satyrinae</taxon>
        <taxon>Satyrini</taxon>
        <taxon>Parargina</taxon>
        <taxon>Pararge</taxon>
    </lineage>
</organism>
<keyword evidence="1" id="KW-0812">Transmembrane</keyword>
<dbReference type="EMBL" id="CAKXAJ010024723">
    <property type="protein sequence ID" value="CAH2229510.1"/>
    <property type="molecule type" value="Genomic_DNA"/>
</dbReference>
<protein>
    <submittedName>
        <fullName evidence="2">Jg17626 protein</fullName>
    </submittedName>
</protein>
<proteinExistence type="predicted"/>
<dbReference type="Proteomes" id="UP000838756">
    <property type="component" value="Unassembled WGS sequence"/>
</dbReference>
<feature type="transmembrane region" description="Helical" evidence="1">
    <location>
        <begin position="120"/>
        <end position="144"/>
    </location>
</feature>
<keyword evidence="3" id="KW-1185">Reference proteome</keyword>